<proteinExistence type="inferred from homology"/>
<evidence type="ECO:0000256" key="14">
    <source>
        <dbReference type="PIRNR" id="PIRNR017127"/>
    </source>
</evidence>
<name>A0A6G0ICD5_LARCR</name>
<evidence type="ECO:0000313" key="19">
    <source>
        <dbReference type="Proteomes" id="UP000424527"/>
    </source>
</evidence>
<dbReference type="GO" id="GO:0005634">
    <property type="term" value="C:nucleus"/>
    <property type="evidence" value="ECO:0007669"/>
    <property type="project" value="UniProtKB-SubCell"/>
</dbReference>
<keyword evidence="12" id="KW-0539">Nucleus</keyword>
<dbReference type="InterPro" id="IPR007673">
    <property type="entry name" value="Condensin_cplx_su1"/>
</dbReference>
<comment type="subcellular location">
    <subcellularLocation>
        <location evidence="2">Chromosome</location>
    </subcellularLocation>
    <subcellularLocation>
        <location evidence="3">Cytoplasm</location>
    </subcellularLocation>
    <subcellularLocation>
        <location evidence="1">Nucleus</location>
    </subcellularLocation>
</comment>
<accession>A0A6G0ICD5</accession>
<dbReference type="GO" id="GO:0051301">
    <property type="term" value="P:cell division"/>
    <property type="evidence" value="ECO:0007669"/>
    <property type="project" value="UniProtKB-KW"/>
</dbReference>
<keyword evidence="10 14" id="KW-0498">Mitosis</keyword>
<evidence type="ECO:0000256" key="6">
    <source>
        <dbReference type="ARBA" id="ARBA00022454"/>
    </source>
</evidence>
<dbReference type="GO" id="GO:0007076">
    <property type="term" value="P:mitotic chromosome condensation"/>
    <property type="evidence" value="ECO:0007669"/>
    <property type="project" value="InterPro"/>
</dbReference>
<dbReference type="GO" id="GO:0042393">
    <property type="term" value="F:histone binding"/>
    <property type="evidence" value="ECO:0007669"/>
    <property type="project" value="TreeGrafter"/>
</dbReference>
<feature type="region of interest" description="Disordered" evidence="15">
    <location>
        <begin position="519"/>
        <end position="553"/>
    </location>
</feature>
<keyword evidence="13 14" id="KW-0131">Cell cycle</keyword>
<feature type="region of interest" description="Disordered" evidence="15">
    <location>
        <begin position="1302"/>
        <end position="1411"/>
    </location>
</feature>
<dbReference type="Pfam" id="PF12922">
    <property type="entry name" value="Cnd1_N"/>
    <property type="match status" value="1"/>
</dbReference>
<dbReference type="PANTHER" id="PTHR14222">
    <property type="entry name" value="CONDENSIN"/>
    <property type="match status" value="1"/>
</dbReference>
<dbReference type="EMBL" id="REGW02000012">
    <property type="protein sequence ID" value="KAE8288951.1"/>
    <property type="molecule type" value="Genomic_DNA"/>
</dbReference>
<feature type="compositionally biased region" description="Acidic residues" evidence="15">
    <location>
        <begin position="532"/>
        <end position="549"/>
    </location>
</feature>
<feature type="compositionally biased region" description="Acidic residues" evidence="15">
    <location>
        <begin position="1376"/>
        <end position="1387"/>
    </location>
</feature>
<feature type="region of interest" description="Disordered" evidence="15">
    <location>
        <begin position="953"/>
        <end position="982"/>
    </location>
</feature>
<comment type="similarity">
    <text evidence="4 14">Belongs to the CND1 (condensin subunit 1) family.</text>
</comment>
<protein>
    <recommendedName>
        <fullName evidence="5 14">Condensin complex subunit 1</fullName>
    </recommendedName>
</protein>
<dbReference type="FunFam" id="1.25.10.10:FF:000695">
    <property type="entry name" value="Condensin complex subunit 1"/>
    <property type="match status" value="1"/>
</dbReference>
<dbReference type="InterPro" id="IPR011989">
    <property type="entry name" value="ARM-like"/>
</dbReference>
<evidence type="ECO:0000256" key="8">
    <source>
        <dbReference type="ARBA" id="ARBA00022553"/>
    </source>
</evidence>
<feature type="region of interest" description="Disordered" evidence="15">
    <location>
        <begin position="587"/>
        <end position="610"/>
    </location>
</feature>
<feature type="domain" description="Condensin complex subunit 1 C-terminal" evidence="16">
    <location>
        <begin position="1078"/>
        <end position="1238"/>
    </location>
</feature>
<comment type="function">
    <text evidence="14">Regulatory subunit of the condensin complex, a complex required for conversion of interphase chromatin into mitotic-like condense chromosomes. The condensin complex probably introduces positive supercoils into relaxed DNA in the presence of type I topoisomerases and converts nicked DNA into positive knotted forms in the presence of type II topoisomerases.</text>
</comment>
<evidence type="ECO:0000256" key="15">
    <source>
        <dbReference type="SAM" id="MobiDB-lite"/>
    </source>
</evidence>
<evidence type="ECO:0000256" key="5">
    <source>
        <dbReference type="ARBA" id="ARBA00016064"/>
    </source>
</evidence>
<keyword evidence="7" id="KW-0963">Cytoplasm</keyword>
<sequence>MRVTRRAERTTSPSSEAKSVASGTASATGGMSWDFFVPVCVGDLVKTGGINQYVVQDVVPPKQLPSHLSKFKAALRSKGPLCVLEHFDTGYSVLQHCNSVELGVKEDTLESLIQVVSGLAASLPALLLSTSISAAERKEKLNAVKMSVYLLCKLTETLESDSCRQSIITAPGKGGKKGKAGGEGLLQWDCERERVLQALIQLLQLDIRSLWNLSLVEEEFISCVTCCCYKLLENPTISHVKSKPTRDGIIHLLGVLIKKYNHLLGASVKVIQLLQHFEQLSSVFAQAVSVWSTEYGVRGIIGEVIREIGQKSSEELAREGSGVKAFASFLSELGTLVPELMIPNISVLITHLEGESHAMRVAVCELLGEILVRVLCGDGLDESGKADRDRFFDTLQEHLHDTHSHVRARVLQVYTRIVNSKALPLCRYSELMELAVGRLMDKSINAVKSAIQLLAAFIAHNPYSCKLSSADLKKPLEKETAKLKEMKEKLEGRAPVAVIKASELWAAMEPELLVTVRTELEPTSETEKEQQQEEEEDGGDRDVEEDKEEENDRATAVKIAQYLRVNKYRNATLMYTLALIFKGSDEDTSELSQNLPPTPQKEAEKEGEEGELKKQEMLVQYLRDTETFALQVERAISVINSMLYWKTTSVVQEAVQFCVTVCEFSVANSVSGVRKMLPLVWSTDAAIKDAVVQAYRRLYLNPQGDTVRMKAQTLVDSLSELMVDASLGTIQCLEEIVQEFFGSSSNLQITVVQVLWERFTGKRETSGLHRRAAVLLLGMAARAEREVVLSNLDTLCSVALGEKVTEDFLLARDAVITICSITDHVRQSKGAPFRLPQDHQLFTCLTQAVAEGVVIEDPYWQSFMEQAVRLIYFLAESPDQLCSRLLQRSSRLLLDQISEGGEINKDAGQTQDGSQESGEQGEQVNCVCLAQLLALCGCVAFWQVSHLERSVSAELRRRRGETEEREEKEKGPSSKAKQAANESAMEEELGLIGASAEDTEAELIRKICETELLAEENLLCAFLPLLVRVCSSPGRYSHPQLTTAACLALSQYMMISPSVCEENIRLMFTVLERSTFPVVRANGIIALGDLTVRFPNILEPWTQNLYARLSDEVPSVRQTAVTVLTQLVLKDVLKVKGQVSEVAVLLIDPEPHITSLALNFFNELASKDNAIYNLLPDIISRLSDPERGMTSEDFNTIMKQLFSYITKERQTESLVEKLCQRFRTAKTERQWCDLAMSLSLLSMCERGFKRLQECWECYSDKLTEPGVYQPLLSITAKLRRGAKPQFKAQVDDFEKRLTAVHTRGLENVESPEMDEENQRQGGSPEKTVTHTPLPARGRARTKRGQAKPSVSSRGDESFVTPRKTRKAKKPVITFSSDEEEEDEEDAVMAENETPKVTTPIARTSRRARLRN</sequence>
<evidence type="ECO:0000256" key="2">
    <source>
        <dbReference type="ARBA" id="ARBA00004286"/>
    </source>
</evidence>
<dbReference type="Proteomes" id="UP000424527">
    <property type="component" value="Unassembled WGS sequence"/>
</dbReference>
<evidence type="ECO:0000256" key="9">
    <source>
        <dbReference type="ARBA" id="ARBA00022618"/>
    </source>
</evidence>
<evidence type="ECO:0000259" key="17">
    <source>
        <dbReference type="Pfam" id="PF12922"/>
    </source>
</evidence>
<dbReference type="GO" id="GO:0010032">
    <property type="term" value="P:meiotic chromosome condensation"/>
    <property type="evidence" value="ECO:0007669"/>
    <property type="project" value="TreeGrafter"/>
</dbReference>
<dbReference type="SUPFAM" id="SSF48371">
    <property type="entry name" value="ARM repeat"/>
    <property type="match status" value="1"/>
</dbReference>
<evidence type="ECO:0000256" key="12">
    <source>
        <dbReference type="ARBA" id="ARBA00023242"/>
    </source>
</evidence>
<dbReference type="GO" id="GO:0005737">
    <property type="term" value="C:cytoplasm"/>
    <property type="evidence" value="ECO:0007669"/>
    <property type="project" value="UniProtKB-SubCell"/>
</dbReference>
<evidence type="ECO:0000256" key="1">
    <source>
        <dbReference type="ARBA" id="ARBA00004123"/>
    </source>
</evidence>
<reference evidence="18 19" key="1">
    <citation type="submission" date="2019-07" db="EMBL/GenBank/DDBJ databases">
        <title>Chromosome genome assembly for large yellow croaker.</title>
        <authorList>
            <person name="Xiao S."/>
        </authorList>
    </citation>
    <scope>NUCLEOTIDE SEQUENCE [LARGE SCALE GENOMIC DNA]</scope>
    <source>
        <strain evidence="18">JMULYC20181020</strain>
        <tissue evidence="18">Muscle</tissue>
    </source>
</reference>
<evidence type="ECO:0000313" key="18">
    <source>
        <dbReference type="EMBL" id="KAE8288951.1"/>
    </source>
</evidence>
<feature type="compositionally biased region" description="Basic and acidic residues" evidence="15">
    <location>
        <begin position="953"/>
        <end position="972"/>
    </location>
</feature>
<evidence type="ECO:0000256" key="10">
    <source>
        <dbReference type="ARBA" id="ARBA00022776"/>
    </source>
</evidence>
<dbReference type="InterPro" id="IPR016024">
    <property type="entry name" value="ARM-type_fold"/>
</dbReference>
<feature type="region of interest" description="Disordered" evidence="15">
    <location>
        <begin position="1"/>
        <end position="27"/>
    </location>
</feature>
<feature type="compositionally biased region" description="Polar residues" evidence="15">
    <location>
        <begin position="10"/>
        <end position="27"/>
    </location>
</feature>
<dbReference type="Pfam" id="PF12717">
    <property type="entry name" value="Cnd1"/>
    <property type="match status" value="1"/>
</dbReference>
<dbReference type="PANTHER" id="PTHR14222:SF2">
    <property type="entry name" value="CONDENSIN COMPLEX SUBUNIT 1"/>
    <property type="match status" value="1"/>
</dbReference>
<gene>
    <name evidence="18" type="ORF">D5F01_LYC12829</name>
</gene>
<dbReference type="InterPro" id="IPR032682">
    <property type="entry name" value="Cnd1_C"/>
</dbReference>
<evidence type="ECO:0000256" key="4">
    <source>
        <dbReference type="ARBA" id="ARBA00009606"/>
    </source>
</evidence>
<comment type="caution">
    <text evidence="18">The sequence shown here is derived from an EMBL/GenBank/DDBJ whole genome shotgun (WGS) entry which is preliminary data.</text>
</comment>
<keyword evidence="6" id="KW-0158">Chromosome</keyword>
<feature type="domain" description="Condensin complex subunit 1 N-terminal" evidence="17">
    <location>
        <begin position="104"/>
        <end position="266"/>
    </location>
</feature>
<evidence type="ECO:0000259" key="16">
    <source>
        <dbReference type="Pfam" id="PF12717"/>
    </source>
</evidence>
<evidence type="ECO:0000256" key="11">
    <source>
        <dbReference type="ARBA" id="ARBA00023067"/>
    </source>
</evidence>
<dbReference type="GO" id="GO:0000796">
    <property type="term" value="C:condensin complex"/>
    <property type="evidence" value="ECO:0007669"/>
    <property type="project" value="TreeGrafter"/>
</dbReference>
<dbReference type="InterPro" id="IPR024324">
    <property type="entry name" value="Condensin_cplx_su1_N"/>
</dbReference>
<keyword evidence="11 14" id="KW-0226">DNA condensation</keyword>
<keyword evidence="9 14" id="KW-0132">Cell division</keyword>
<evidence type="ECO:0000256" key="13">
    <source>
        <dbReference type="ARBA" id="ARBA00023306"/>
    </source>
</evidence>
<dbReference type="Gene3D" id="1.25.10.10">
    <property type="entry name" value="Leucine-rich Repeat Variant"/>
    <property type="match status" value="2"/>
</dbReference>
<keyword evidence="19" id="KW-1185">Reference proteome</keyword>
<dbReference type="PIRSF" id="PIRSF017127">
    <property type="entry name" value="Condensin_D2"/>
    <property type="match status" value="1"/>
</dbReference>
<keyword evidence="8" id="KW-0597">Phosphoprotein</keyword>
<evidence type="ECO:0000256" key="7">
    <source>
        <dbReference type="ARBA" id="ARBA00022490"/>
    </source>
</evidence>
<dbReference type="InterPro" id="IPR026971">
    <property type="entry name" value="CND1/NCAPD3"/>
</dbReference>
<dbReference type="FunFam" id="1.25.10.10:FF:001828">
    <property type="entry name" value="Condensin complex subunit 1"/>
    <property type="match status" value="1"/>
</dbReference>
<organism evidence="18 19">
    <name type="scientific">Larimichthys crocea</name>
    <name type="common">Large yellow croaker</name>
    <name type="synonym">Pseudosciaena crocea</name>
    <dbReference type="NCBI Taxonomy" id="215358"/>
    <lineage>
        <taxon>Eukaryota</taxon>
        <taxon>Metazoa</taxon>
        <taxon>Chordata</taxon>
        <taxon>Craniata</taxon>
        <taxon>Vertebrata</taxon>
        <taxon>Euteleostomi</taxon>
        <taxon>Actinopterygii</taxon>
        <taxon>Neopterygii</taxon>
        <taxon>Teleostei</taxon>
        <taxon>Neoteleostei</taxon>
        <taxon>Acanthomorphata</taxon>
        <taxon>Eupercaria</taxon>
        <taxon>Sciaenidae</taxon>
        <taxon>Larimichthys</taxon>
    </lineage>
</organism>
<dbReference type="GO" id="GO:0000779">
    <property type="term" value="C:condensed chromosome, centromeric region"/>
    <property type="evidence" value="ECO:0007669"/>
    <property type="project" value="TreeGrafter"/>
</dbReference>
<evidence type="ECO:0000256" key="3">
    <source>
        <dbReference type="ARBA" id="ARBA00004496"/>
    </source>
</evidence>